<dbReference type="InterPro" id="IPR018094">
    <property type="entry name" value="Thymidylate_kinase"/>
</dbReference>
<dbReference type="GO" id="GO:0006235">
    <property type="term" value="P:dTTP biosynthetic process"/>
    <property type="evidence" value="ECO:0007669"/>
    <property type="project" value="UniProtKB-UniRule"/>
</dbReference>
<dbReference type="GO" id="GO:0005524">
    <property type="term" value="F:ATP binding"/>
    <property type="evidence" value="ECO:0007669"/>
    <property type="project" value="UniProtKB-UniRule"/>
</dbReference>
<comment type="function">
    <text evidence="8">Phosphorylation of dTMP to form dTDP in both de novo and salvage pathways of dTTP synthesis.</text>
</comment>
<dbReference type="EC" id="2.7.4.9" evidence="8"/>
<evidence type="ECO:0000256" key="3">
    <source>
        <dbReference type="ARBA" id="ARBA00022727"/>
    </source>
</evidence>
<dbReference type="GO" id="GO:0006233">
    <property type="term" value="P:dTDP biosynthetic process"/>
    <property type="evidence" value="ECO:0007669"/>
    <property type="project" value="InterPro"/>
</dbReference>
<evidence type="ECO:0000256" key="2">
    <source>
        <dbReference type="ARBA" id="ARBA00022679"/>
    </source>
</evidence>
<dbReference type="HAMAP" id="MF_00165">
    <property type="entry name" value="Thymidylate_kinase"/>
    <property type="match status" value="1"/>
</dbReference>
<dbReference type="OrthoDB" id="9774907at2"/>
<dbReference type="GO" id="GO:0005829">
    <property type="term" value="C:cytosol"/>
    <property type="evidence" value="ECO:0007669"/>
    <property type="project" value="TreeGrafter"/>
</dbReference>
<dbReference type="GO" id="GO:0006227">
    <property type="term" value="P:dUDP biosynthetic process"/>
    <property type="evidence" value="ECO:0007669"/>
    <property type="project" value="TreeGrafter"/>
</dbReference>
<keyword evidence="5 8" id="KW-0418">Kinase</keyword>
<proteinExistence type="inferred from homology"/>
<evidence type="ECO:0000256" key="8">
    <source>
        <dbReference type="HAMAP-Rule" id="MF_00165"/>
    </source>
</evidence>
<evidence type="ECO:0000259" key="9">
    <source>
        <dbReference type="Pfam" id="PF02223"/>
    </source>
</evidence>
<reference evidence="10 11" key="1">
    <citation type="submission" date="2019-02" db="EMBL/GenBank/DDBJ databases">
        <title>Deep-cultivation of Planctomycetes and their phenomic and genomic characterization uncovers novel biology.</title>
        <authorList>
            <person name="Wiegand S."/>
            <person name="Jogler M."/>
            <person name="Boedeker C."/>
            <person name="Pinto D."/>
            <person name="Vollmers J."/>
            <person name="Rivas-Marin E."/>
            <person name="Kohn T."/>
            <person name="Peeters S.H."/>
            <person name="Heuer A."/>
            <person name="Rast P."/>
            <person name="Oberbeckmann S."/>
            <person name="Bunk B."/>
            <person name="Jeske O."/>
            <person name="Meyerdierks A."/>
            <person name="Storesund J.E."/>
            <person name="Kallscheuer N."/>
            <person name="Luecker S."/>
            <person name="Lage O.M."/>
            <person name="Pohl T."/>
            <person name="Merkel B.J."/>
            <person name="Hornburger P."/>
            <person name="Mueller R.-W."/>
            <person name="Bruemmer F."/>
            <person name="Labrenz M."/>
            <person name="Spormann A.M."/>
            <person name="Op Den Camp H."/>
            <person name="Overmann J."/>
            <person name="Amann R."/>
            <person name="Jetten M.S.M."/>
            <person name="Mascher T."/>
            <person name="Medema M.H."/>
            <person name="Devos D.P."/>
            <person name="Kaster A.-K."/>
            <person name="Ovreas L."/>
            <person name="Rohde M."/>
            <person name="Galperin M.Y."/>
            <person name="Jogler C."/>
        </authorList>
    </citation>
    <scope>NUCLEOTIDE SEQUENCE [LARGE SCALE GENOMIC DNA]</scope>
    <source>
        <strain evidence="10 11">Q31b</strain>
    </source>
</reference>
<dbReference type="Pfam" id="PF02223">
    <property type="entry name" value="Thymidylate_kin"/>
    <property type="match status" value="1"/>
</dbReference>
<keyword evidence="2 8" id="KW-0808">Transferase</keyword>
<evidence type="ECO:0000313" key="10">
    <source>
        <dbReference type="EMBL" id="TWU38769.1"/>
    </source>
</evidence>
<dbReference type="InterPro" id="IPR039430">
    <property type="entry name" value="Thymidylate_kin-like_dom"/>
</dbReference>
<comment type="similarity">
    <text evidence="1 8">Belongs to the thymidylate kinase family.</text>
</comment>
<dbReference type="InterPro" id="IPR018095">
    <property type="entry name" value="Thymidylate_kin_CS"/>
</dbReference>
<feature type="domain" description="Thymidylate kinase-like" evidence="9">
    <location>
        <begin position="17"/>
        <end position="177"/>
    </location>
</feature>
<comment type="caution">
    <text evidence="10">The sequence shown here is derived from an EMBL/GenBank/DDBJ whole genome shotgun (WGS) entry which is preliminary data.</text>
</comment>
<dbReference type="Gene3D" id="3.40.50.300">
    <property type="entry name" value="P-loop containing nucleotide triphosphate hydrolases"/>
    <property type="match status" value="1"/>
</dbReference>
<evidence type="ECO:0000256" key="6">
    <source>
        <dbReference type="ARBA" id="ARBA00022840"/>
    </source>
</evidence>
<organism evidence="10 11">
    <name type="scientific">Novipirellula aureliae</name>
    <dbReference type="NCBI Taxonomy" id="2527966"/>
    <lineage>
        <taxon>Bacteria</taxon>
        <taxon>Pseudomonadati</taxon>
        <taxon>Planctomycetota</taxon>
        <taxon>Planctomycetia</taxon>
        <taxon>Pirellulales</taxon>
        <taxon>Pirellulaceae</taxon>
        <taxon>Novipirellula</taxon>
    </lineage>
</organism>
<dbReference type="PANTHER" id="PTHR10344:SF4">
    <property type="entry name" value="UMP-CMP KINASE 2, MITOCHONDRIAL"/>
    <property type="match status" value="1"/>
</dbReference>
<gene>
    <name evidence="8 10" type="primary">tmk</name>
    <name evidence="10" type="ORF">Q31b_38470</name>
</gene>
<accession>A0A5C6DVE3</accession>
<evidence type="ECO:0000256" key="4">
    <source>
        <dbReference type="ARBA" id="ARBA00022741"/>
    </source>
</evidence>
<dbReference type="EMBL" id="SJPY01000006">
    <property type="protein sequence ID" value="TWU38769.1"/>
    <property type="molecule type" value="Genomic_DNA"/>
</dbReference>
<dbReference type="NCBIfam" id="TIGR00041">
    <property type="entry name" value="DTMP_kinase"/>
    <property type="match status" value="1"/>
</dbReference>
<dbReference type="Proteomes" id="UP000315471">
    <property type="component" value="Unassembled WGS sequence"/>
</dbReference>
<sequence length="236" mass="26451">MTTSPPLPSAAGWFIVIDGIDGAGKSTQAKRFCELFNHCGFSAIQSFEPTDGPWGRKIRESAVSGRMSLEDELHAFLADRHEHLETLIQPALANNQVVIVDRYFYSTVAYQGLRGIDTVDLLDRMRAEFRIPDLTLFFDLTVSLALERISLHRGDIPNEFEQEDALSRIRETFQMMSGVCDEVRTIDCVGDVDTVRSNVASAIGEYLRSRPDVLAFDNQAKTRLLKALDGIVESRH</sequence>
<keyword evidence="4 8" id="KW-0547">Nucleotide-binding</keyword>
<evidence type="ECO:0000313" key="11">
    <source>
        <dbReference type="Proteomes" id="UP000315471"/>
    </source>
</evidence>
<feature type="binding site" evidence="8">
    <location>
        <begin position="19"/>
        <end position="26"/>
    </location>
    <ligand>
        <name>ATP</name>
        <dbReference type="ChEBI" id="CHEBI:30616"/>
    </ligand>
</feature>
<keyword evidence="3 8" id="KW-0545">Nucleotide biosynthesis</keyword>
<evidence type="ECO:0000256" key="5">
    <source>
        <dbReference type="ARBA" id="ARBA00022777"/>
    </source>
</evidence>
<dbReference type="SUPFAM" id="SSF52540">
    <property type="entry name" value="P-loop containing nucleoside triphosphate hydrolases"/>
    <property type="match status" value="1"/>
</dbReference>
<evidence type="ECO:0000256" key="1">
    <source>
        <dbReference type="ARBA" id="ARBA00009776"/>
    </source>
</evidence>
<dbReference type="GO" id="GO:0004798">
    <property type="term" value="F:dTMP kinase activity"/>
    <property type="evidence" value="ECO:0007669"/>
    <property type="project" value="UniProtKB-UniRule"/>
</dbReference>
<keyword evidence="11" id="KW-1185">Reference proteome</keyword>
<protein>
    <recommendedName>
        <fullName evidence="8">Thymidylate kinase</fullName>
        <ecNumber evidence="8">2.7.4.9</ecNumber>
    </recommendedName>
    <alternativeName>
        <fullName evidence="8">dTMP kinase</fullName>
    </alternativeName>
</protein>
<dbReference type="PROSITE" id="PS01331">
    <property type="entry name" value="THYMIDYLATE_KINASE"/>
    <property type="match status" value="1"/>
</dbReference>
<dbReference type="CDD" id="cd01672">
    <property type="entry name" value="TMPK"/>
    <property type="match status" value="1"/>
</dbReference>
<keyword evidence="6 8" id="KW-0067">ATP-binding</keyword>
<evidence type="ECO:0000256" key="7">
    <source>
        <dbReference type="ARBA" id="ARBA00048743"/>
    </source>
</evidence>
<dbReference type="RefSeq" id="WP_146601096.1">
    <property type="nucleotide sequence ID" value="NZ_SJPY01000006.1"/>
</dbReference>
<dbReference type="AlphaFoldDB" id="A0A5C6DVE3"/>
<dbReference type="InterPro" id="IPR027417">
    <property type="entry name" value="P-loop_NTPase"/>
</dbReference>
<name>A0A5C6DVE3_9BACT</name>
<comment type="catalytic activity">
    <reaction evidence="7 8">
        <text>dTMP + ATP = dTDP + ADP</text>
        <dbReference type="Rhea" id="RHEA:13517"/>
        <dbReference type="ChEBI" id="CHEBI:30616"/>
        <dbReference type="ChEBI" id="CHEBI:58369"/>
        <dbReference type="ChEBI" id="CHEBI:63528"/>
        <dbReference type="ChEBI" id="CHEBI:456216"/>
        <dbReference type="EC" id="2.7.4.9"/>
    </reaction>
</comment>
<dbReference type="PANTHER" id="PTHR10344">
    <property type="entry name" value="THYMIDYLATE KINASE"/>
    <property type="match status" value="1"/>
</dbReference>